<dbReference type="InterPro" id="IPR001119">
    <property type="entry name" value="SLH_dom"/>
</dbReference>
<feature type="domain" description="SLH" evidence="2">
    <location>
        <begin position="34"/>
        <end position="97"/>
    </location>
</feature>
<evidence type="ECO:0000313" key="4">
    <source>
        <dbReference type="Proteomes" id="UP000642094"/>
    </source>
</evidence>
<dbReference type="PANTHER" id="PTHR43308">
    <property type="entry name" value="OUTER MEMBRANE PROTEIN ALPHA-RELATED"/>
    <property type="match status" value="1"/>
</dbReference>
<evidence type="ECO:0000259" key="2">
    <source>
        <dbReference type="PROSITE" id="PS51272"/>
    </source>
</evidence>
<protein>
    <submittedName>
        <fullName evidence="3">S-layer homology domain-containing protein</fullName>
    </submittedName>
</protein>
<dbReference type="Proteomes" id="UP000642094">
    <property type="component" value="Unassembled WGS sequence"/>
</dbReference>
<reference evidence="3 4" key="1">
    <citation type="journal article" date="2020" name="ISME J.">
        <title>Comparative genomics reveals insights into cyanobacterial evolution and habitat adaptation.</title>
        <authorList>
            <person name="Chen M.Y."/>
            <person name="Teng W.K."/>
            <person name="Zhao L."/>
            <person name="Hu C.X."/>
            <person name="Zhou Y.K."/>
            <person name="Han B.P."/>
            <person name="Song L.R."/>
            <person name="Shu W.S."/>
        </authorList>
    </citation>
    <scope>NUCLEOTIDE SEQUENCE [LARGE SCALE GENOMIC DNA]</scope>
    <source>
        <strain evidence="3 4">FACHB-723</strain>
    </source>
</reference>
<dbReference type="InterPro" id="IPR051465">
    <property type="entry name" value="Cell_Envelope_Struct_Comp"/>
</dbReference>
<dbReference type="Pfam" id="PF00395">
    <property type="entry name" value="SLH"/>
    <property type="match status" value="3"/>
</dbReference>
<dbReference type="PROSITE" id="PS51272">
    <property type="entry name" value="SLH"/>
    <property type="match status" value="3"/>
</dbReference>
<keyword evidence="4" id="KW-1185">Reference proteome</keyword>
<dbReference type="RefSeq" id="WP_190402505.1">
    <property type="nucleotide sequence ID" value="NZ_JACJQB010000007.1"/>
</dbReference>
<evidence type="ECO:0000256" key="1">
    <source>
        <dbReference type="SAM" id="SignalP"/>
    </source>
</evidence>
<name>A0ABR7ZV42_9CYAN</name>
<feature type="signal peptide" evidence="1">
    <location>
        <begin position="1"/>
        <end position="34"/>
    </location>
</feature>
<feature type="domain" description="SLH" evidence="2">
    <location>
        <begin position="159"/>
        <end position="223"/>
    </location>
</feature>
<comment type="caution">
    <text evidence="3">The sequence shown here is derived from an EMBL/GenBank/DDBJ whole genome shotgun (WGS) entry which is preliminary data.</text>
</comment>
<proteinExistence type="predicted"/>
<dbReference type="PANTHER" id="PTHR43308:SF5">
    <property type="entry name" value="S-LAYER PROTEIN _ PEPTIDOGLYCAN ENDO-BETA-N-ACETYLGLUCOSAMINIDASE"/>
    <property type="match status" value="1"/>
</dbReference>
<sequence length="409" mass="42639">MTNQTKRSGTALLVAASFIGSSVLPLIGATSAFAQTTFNDVPTGYWAQTFIQELATRDIIKGFPDGGFRPNDPVTRAQFAAMLSKAVNKAPIRGGVSFVDVASNYWAAPAIQNAYITGFLSGYPGNVFEPNQNIPRVQVLVSLANGLNYAPSQSPEAVLQTYADASGIPNYARNSVAAATENRLVVNYPNVQFLNPNQTATRAEVAAFIYQSLVRSGQANAIASPYIVGQTTTTPPVQNQVRIPAGNTIAVQYSKDKILLGPDEKVPLTLSVAQNIANSQGTILIPAGTQVVGELRTVNGGAQFFASELVFANGQRRAISATSKVVTTTERVDRGVSTGKIVQNAALGAAAAAAIAAVTGDRALATEEILGGAGIGALLGLFLGRDSVTLASVNPNTDLAITLNSDLLL</sequence>
<dbReference type="EMBL" id="JACJQB010000007">
    <property type="protein sequence ID" value="MBD2187630.1"/>
    <property type="molecule type" value="Genomic_DNA"/>
</dbReference>
<accession>A0ABR7ZV42</accession>
<evidence type="ECO:0000313" key="3">
    <source>
        <dbReference type="EMBL" id="MBD2187630.1"/>
    </source>
</evidence>
<organism evidence="3 4">
    <name type="scientific">Pseudanabaena mucicola FACHB-723</name>
    <dbReference type="NCBI Taxonomy" id="2692860"/>
    <lineage>
        <taxon>Bacteria</taxon>
        <taxon>Bacillati</taxon>
        <taxon>Cyanobacteriota</taxon>
        <taxon>Cyanophyceae</taxon>
        <taxon>Pseudanabaenales</taxon>
        <taxon>Pseudanabaenaceae</taxon>
        <taxon>Pseudanabaena</taxon>
    </lineage>
</organism>
<keyword evidence="1" id="KW-0732">Signal</keyword>
<feature type="domain" description="SLH" evidence="2">
    <location>
        <begin position="98"/>
        <end position="157"/>
    </location>
</feature>
<feature type="chain" id="PRO_5045046695" evidence="1">
    <location>
        <begin position="35"/>
        <end position="409"/>
    </location>
</feature>
<gene>
    <name evidence="3" type="ORF">H6F41_05670</name>
</gene>